<protein>
    <submittedName>
        <fullName evidence="4">Integrase</fullName>
    </submittedName>
</protein>
<organism evidence="4 5">
    <name type="scientific">Pasteurella multocida</name>
    <dbReference type="NCBI Taxonomy" id="747"/>
    <lineage>
        <taxon>Bacteria</taxon>
        <taxon>Pseudomonadati</taxon>
        <taxon>Pseudomonadota</taxon>
        <taxon>Gammaproteobacteria</taxon>
        <taxon>Pasteurellales</taxon>
        <taxon>Pasteurellaceae</taxon>
        <taxon>Pasteurella</taxon>
    </lineage>
</organism>
<dbReference type="PANTHER" id="PTHR30349:SF64">
    <property type="entry name" value="PROPHAGE INTEGRASE INTD-RELATED"/>
    <property type="match status" value="1"/>
</dbReference>
<dbReference type="GO" id="GO:0006310">
    <property type="term" value="P:DNA recombination"/>
    <property type="evidence" value="ECO:0007669"/>
    <property type="project" value="UniProtKB-KW"/>
</dbReference>
<reference evidence="4 5" key="1">
    <citation type="journal article" date="2018" name="Front. Microbiol.">
        <title>Genetic and Phylogenetic Characteristics of Pasteurella multocida Isolates From Different Host Species.</title>
        <authorList>
            <person name="Peng Z."/>
            <person name="Liang W."/>
            <person name="Wang F."/>
            <person name="Xu Z."/>
            <person name="Xie Z."/>
            <person name="Lian Z."/>
            <person name="Hua L."/>
            <person name="Zhou R."/>
            <person name="Chen H."/>
            <person name="Wu B."/>
        </authorList>
    </citation>
    <scope>NUCLEOTIDE SEQUENCE [LARGE SCALE GENOMIC DNA]</scope>
    <source>
        <strain evidence="4 5">HNA06</strain>
    </source>
</reference>
<dbReference type="Gene3D" id="1.10.443.10">
    <property type="entry name" value="Intergrase catalytic core"/>
    <property type="match status" value="1"/>
</dbReference>
<evidence type="ECO:0000259" key="3">
    <source>
        <dbReference type="PROSITE" id="PS51898"/>
    </source>
</evidence>
<dbReference type="EMBL" id="PPVL01000008">
    <property type="protein sequence ID" value="NNI79471.1"/>
    <property type="molecule type" value="Genomic_DNA"/>
</dbReference>
<proteinExistence type="predicted"/>
<dbReference type="Proteomes" id="UP000540079">
    <property type="component" value="Unassembled WGS sequence"/>
</dbReference>
<dbReference type="InterPro" id="IPR002104">
    <property type="entry name" value="Integrase_catalytic"/>
</dbReference>
<comment type="caution">
    <text evidence="4">The sequence shown here is derived from an EMBL/GenBank/DDBJ whole genome shotgun (WGS) entry which is preliminary data.</text>
</comment>
<dbReference type="GO" id="GO:0003677">
    <property type="term" value="F:DNA binding"/>
    <property type="evidence" value="ECO:0007669"/>
    <property type="project" value="InterPro"/>
</dbReference>
<sequence>MGRKLTGLKNRNGVWYIHKQYRGKTIRCSCYTDERKEAEAILIQKMSEIDKAVNFGIRKDRTFAEAAMRYISENENKPSIDMTIIMLESLMPFIGKLTLRNIHDGTLKKYIEHRKKHGDTAQTKDGVKNRTVNIALEIVIRILNLSARKWRDENGMTWLDIPPSISKLNEKEDRRKPYPISWFEQRILMGELPEHLRSMALFKVNTGTREQEVCNLRWDWEIYIPEIKKSVFLIPEDFGGRDKNSGVKNREDRLVVLNDVAREVVQKQRGKHPIYVFTYRGKPVTRMYNSAWKKARIRASVRFEKETETKANDGMINLRVHDLKHTFGYRLRSAGVTEEDRKTLLGHKSKSITTHYSAPDVEKLIEFSNKVNETDGAQRRTLTILRRKTA</sequence>
<evidence type="ECO:0000256" key="1">
    <source>
        <dbReference type="ARBA" id="ARBA00022908"/>
    </source>
</evidence>
<keyword evidence="2" id="KW-0233">DNA recombination</keyword>
<dbReference type="PROSITE" id="PS51898">
    <property type="entry name" value="TYR_RECOMBINASE"/>
    <property type="match status" value="1"/>
</dbReference>
<keyword evidence="1" id="KW-0229">DNA integration</keyword>
<dbReference type="Pfam" id="PF00589">
    <property type="entry name" value="Phage_integrase"/>
    <property type="match status" value="1"/>
</dbReference>
<gene>
    <name evidence="4" type="ORF">C2800_08575</name>
</gene>
<name>A0A849CJT1_PASMD</name>
<evidence type="ECO:0000313" key="5">
    <source>
        <dbReference type="Proteomes" id="UP000540079"/>
    </source>
</evidence>
<dbReference type="GO" id="GO:0015074">
    <property type="term" value="P:DNA integration"/>
    <property type="evidence" value="ECO:0007669"/>
    <property type="project" value="UniProtKB-KW"/>
</dbReference>
<feature type="domain" description="Tyr recombinase" evidence="3">
    <location>
        <begin position="175"/>
        <end position="369"/>
    </location>
</feature>
<evidence type="ECO:0000256" key="2">
    <source>
        <dbReference type="ARBA" id="ARBA00023172"/>
    </source>
</evidence>
<dbReference type="PANTHER" id="PTHR30349">
    <property type="entry name" value="PHAGE INTEGRASE-RELATED"/>
    <property type="match status" value="1"/>
</dbReference>
<dbReference type="SUPFAM" id="SSF56349">
    <property type="entry name" value="DNA breaking-rejoining enzymes"/>
    <property type="match status" value="1"/>
</dbReference>
<dbReference type="AlphaFoldDB" id="A0A849CJT1"/>
<dbReference type="InterPro" id="IPR050090">
    <property type="entry name" value="Tyrosine_recombinase_XerCD"/>
</dbReference>
<dbReference type="InterPro" id="IPR011010">
    <property type="entry name" value="DNA_brk_join_enz"/>
</dbReference>
<accession>A0A849CJT1</accession>
<evidence type="ECO:0000313" key="4">
    <source>
        <dbReference type="EMBL" id="NNI79471.1"/>
    </source>
</evidence>
<dbReference type="InterPro" id="IPR013762">
    <property type="entry name" value="Integrase-like_cat_sf"/>
</dbReference>